<accession>F9UKG1</accession>
<dbReference type="SUPFAM" id="SSF52266">
    <property type="entry name" value="SGNH hydrolase"/>
    <property type="match status" value="1"/>
</dbReference>
<dbReference type="Gene3D" id="3.40.50.1110">
    <property type="entry name" value="SGNH hydrolase"/>
    <property type="match status" value="1"/>
</dbReference>
<evidence type="ECO:0000313" key="3">
    <source>
        <dbReference type="Proteomes" id="UP000004978"/>
    </source>
</evidence>
<dbReference type="InterPro" id="IPR001087">
    <property type="entry name" value="GDSL"/>
</dbReference>
<gene>
    <name evidence="2" type="ORF">MCSF7_01871</name>
</gene>
<dbReference type="CDD" id="cd00229">
    <property type="entry name" value="SGNH_hydrolase"/>
    <property type="match status" value="1"/>
</dbReference>
<organism evidence="2 3">
    <name type="scientific">Mycoplasmopsis columbina SF7</name>
    <dbReference type="NCBI Taxonomy" id="1037410"/>
    <lineage>
        <taxon>Bacteria</taxon>
        <taxon>Bacillati</taxon>
        <taxon>Mycoplasmatota</taxon>
        <taxon>Mycoplasmoidales</taxon>
        <taxon>Metamycoplasmataceae</taxon>
        <taxon>Mycoplasmopsis</taxon>
    </lineage>
</organism>
<comment type="caution">
    <text evidence="2">The sequence shown here is derived from an EMBL/GenBank/DDBJ whole genome shotgun (WGS) entry which is preliminary data.</text>
</comment>
<dbReference type="EMBL" id="AFXA01000011">
    <property type="protein sequence ID" value="EGV00166.1"/>
    <property type="molecule type" value="Genomic_DNA"/>
</dbReference>
<protein>
    <submittedName>
        <fullName evidence="2">Lipase</fullName>
    </submittedName>
</protein>
<feature type="compositionally biased region" description="Low complexity" evidence="1">
    <location>
        <begin position="59"/>
        <end position="71"/>
    </location>
</feature>
<sequence length="3050" mass="348385">MKIKLKQTLIVFAAALASTIGLGVGLSFIPTKEKTIQKGNDQPILENSKLDSLPGLPDNSNSSFNVGNNNSKKTLSFQPKTLVNNGISKDDKVNYLALGDSITAGWDGQLPQDYQGKLIDNQVTGLSYPAYLASFIQQSEEDKLNSFTNLAVSGSTFNDWNSILTQEYKTLNATKLVKLTKYFGSNLDDFYTKLVSQIKEANLLTVTLGANDALHLLTKELTKIPFAQLVDQIIKNKYNYAQIVQLINNTFQTVFDAIAQRQNLFIQKLKEINPNLNVNFISYPLPMSFIGKLLDKYIANNFGVSIQLSQILINLLNRKIAFGARVNNVNFINAYDAEYWINNVEKLAPLLFDIHPSAYGYKKMAMDIFTKLALKTDSLDKLQENHFDWSSNFYQSDKSSYGFQLEFKKNDLEIFNNLFTTDHTNFLYEVDKLREIHQNDFSLTNYYNRVISEERFSDLIINDLLISSLSSSTYGLIDPDRKLLKFLTRNNDENLNQIKNWALENNVFSSILRNTNDYFFTNDWDADGEPGAKEYKFEYLLESFRTQVLNETRIVKVITSFLQIPFLKNEDSKEELKQIIQDIISRLIELNISDATIEKIASGIYNSTFEKYISVDDFKTVIKKLIRNQNLKTSLGNIFVAVLDSSDDFINATTYQDLLNTFLSNQNIQNAISTGLNNLVTDLLSDNEFKQILARVVKNVTKEFNLNVEIDEQQIVKLIYELVTSLNDINNELHLLPLLIDGLVSEVTKNKFTNLNFANITAALVEKFKELFNQNNLENTVFVILKSLLKHNLGDFRDEFRQLILNAITNDKLPLNDLLTNKLIDILNDLTKQNLNKEELKSVLENIYTSNEFSEFLKSIFNTLFDVNKEKLNETTNLVELSKLLTADLTNSNLYESFNNLLQYILNKEEVKNVINTELTLNNETLAEFINADLIKNVFNVVLNNNSFKAIVDNFLNNAIFSENVDSFKDISNFETIIKNWLKDDENNQILVQHIKNFIGDIFQNDYLKDYLAKTLYDYLNENSNLVNQITKEDFNSLLNSLLINANDLISDNNIVDDTLNLLINQIKDHGFSNFSDSLRSKFNTILTNENLEQASLKLLKTFVKNQTITQNKNTIKQFLFNVLNETQLFNLKETLVNLINTNLNPTDDQEIKNKIEQSLTSLISSSQLSQLIDSTLTKLASISAENVEDKTNIFEVFKLILSDFVNSDIYRSLVNLVDFALSDENLKEFILSKLSNSSEEYKNLFNYDKLKTILISFLNNENFKNILTNFIDNAVLGARSFNDFSNLGTLLNTWFRNDEKITKLKENIVNFGKDILNNNDVKDLLKNLVYEILNTQTSLLTNIEEQNFKTLFDQSFDLLKNVIFDTDLLNRTVDILVKELQKGIENFDVKNLLTSFKNELFADNLEELVIHLVKKIVDNDLLSNNKETIKQLLINYLNSDLVASINNPFSDFLVNVTNGVFEKQQILKLLENIYKKDELKTLIDSLIDYIQEKKNELSNANTYSEVIKVLLNNIASSSLYNSLVDLLSTIVDKDQIILLLPENVKITLQPLLDNLENGQLANLAKTILKNQNLKDIINHFLGKVVLTDDFDLNNKTDLKSLFKNYLTNQEYRSFLTEKLTNLLNETLMNEDLKTVVSNLIKGLLDKYPSLKTNITNEEIETLVRDGMNSISLINQRLNIISNLIQVTFDELDQNFENPNFETIKNNFINKYISSETKDSALGSIFKVLIESNLLKNNKKVFVNLIKNLLSSNEVINVKSLIVNKINELINKDNDINLSTNVINAYENIIESTQFGTLLDSIFNQILNKDFNSFKDKTDILDILKTIVGNLSETEFFNSLVSLIDFILKNENVESLLTEQLKKLPTTAQNFVTKELVTKTIIFAFNNDNLKTLLDKFVNEVVFATDKVDKLNNIKDELNKWLASESVQSAIKTNLSNFANDFIDDNEIKNIVKNNLKNYLGTYEGLLNNINDEEFNTLFNSLHSLIKPLNNEIDIVNKTLDSLVKELAKGIDNADFANVITSISSDFNEENLETTIVKLIKVIIKQNVLEPNKTLLAKLITNFLKSPISQTIKSKVANALNTLTNNKFNITTFENLLQNIYEKDEFTLLLTETFSHLDTLDNNVENVNTYFDLTKAITSTIINSNVFDKLIDLIAAISSKEQIKVFLPEELITTLNPILEQINDENLSSVIKLTFKNQNFKYLLNDFVNKGILEPANSFDSFKDLTTLTKNYLNNETNGQTFIDRSAKWLRDVIKSTEFSSFIGKLVFGFFDKYPQLKEDLTTQELEKLIQDMTLSFDSIDNELNLLTTFSTYVLEELRTNFDNFDFQNVIDKLVSRYFDDTNRESTIFKVIKVFIKNEKFAENINTLKILIKNIGKYFLIKEEDNLVTKLWTLLPEKIQNILNGFFDQNDLQGFLVDVLNSREADTLLNNLLTNLSQNINIFDNVNSLSDFIRVYLGDNERKNRFAQDVESVITFGLKHEKVKAIIKGTLGYNFAKYGINVNTVENQKLINDLHGELPIILRQLNLIRPAIDAILNNAENLFNGENIGDSILKTITGAINFTDFNIVKVILKSSTLNQNKETIKNDINTIIDGVTQDDTLIRKIIDDFSIDSVVQSALGLNKEETIETLVALFKSTYLRNSLKILVNEIITNNNTYANKNGWLDALSAFFNSGAANALKVEVKAWLKDLLINKPEIGNSIGTVAYNYLKSIEFKLTEAHLPNLKLFMQQILKGFANSNLLNDVVDALFESVKTLKDYNGTDYIGKIKSDAIKGATKFIRNGDKISISKIVDNAKVLEGIISYVDGQVFTNVVNALFNTTPLDKTKGIFSFLFGDGGSSGDSQVEFNFGTFWKLAVEGKLKDVLLSFFRPIVKNYFIELANLPKVNSYNAWKQASTSYRALWRIYTSLARIMYSQVSGFAFWNGTNTTAEGILYNHWTQMLDNVKNEYKTAISNKYGLNNIWFAGFDRNYNVDGNYWAGAQVLTSRSFWGTTSNYPSRSNSLSKTFYGRDHVLVYIYYPNDKDVKYNRNKTFTQVLMEDLIRGYMPVETK</sequence>
<feature type="region of interest" description="Disordered" evidence="1">
    <location>
        <begin position="49"/>
        <end position="72"/>
    </location>
</feature>
<evidence type="ECO:0000313" key="2">
    <source>
        <dbReference type="EMBL" id="EGV00166.1"/>
    </source>
</evidence>
<dbReference type="STRING" id="1037410.MCSF7_01871"/>
<dbReference type="GO" id="GO:0016788">
    <property type="term" value="F:hydrolase activity, acting on ester bonds"/>
    <property type="evidence" value="ECO:0007669"/>
    <property type="project" value="InterPro"/>
</dbReference>
<dbReference type="Pfam" id="PF00657">
    <property type="entry name" value="Lipase_GDSL"/>
    <property type="match status" value="1"/>
</dbReference>
<proteinExistence type="predicted"/>
<dbReference type="InterPro" id="IPR036514">
    <property type="entry name" value="SGNH_hydro_sf"/>
</dbReference>
<keyword evidence="3" id="KW-1185">Reference proteome</keyword>
<name>F9UKG1_9BACT</name>
<dbReference type="Proteomes" id="UP000004978">
    <property type="component" value="Unassembled WGS sequence"/>
</dbReference>
<reference evidence="2 3" key="1">
    <citation type="journal article" date="2013" name="Genome Announc.">
        <title>Genome Sequence of Mycoplasma columbinum Strain SF7.</title>
        <authorList>
            <person name="Guo Z."/>
            <person name="Xu X."/>
            <person name="Zheng Q."/>
            <person name="Li T."/>
            <person name="Kuang S."/>
            <person name="Zhang Z."/>
            <person name="Chen Y."/>
            <person name="Lu X."/>
            <person name="Zhou R."/>
            <person name="Bi D."/>
            <person name="Jin H."/>
        </authorList>
    </citation>
    <scope>NUCLEOTIDE SEQUENCE [LARGE SCALE GENOMIC DNA]</scope>
    <source>
        <strain evidence="2 3">SF7</strain>
    </source>
</reference>
<dbReference type="RefSeq" id="WP_006608779.1">
    <property type="nucleotide sequence ID" value="NZ_AFXA01000011.1"/>
</dbReference>
<evidence type="ECO:0000256" key="1">
    <source>
        <dbReference type="SAM" id="MobiDB-lite"/>
    </source>
</evidence>
<dbReference type="eggNOG" id="COG2755">
    <property type="taxonomic scope" value="Bacteria"/>
</dbReference>